<organism evidence="3 4">
    <name type="scientific">Ruminococcus turbiniformis</name>
    <dbReference type="NCBI Taxonomy" id="2881258"/>
    <lineage>
        <taxon>Bacteria</taxon>
        <taxon>Bacillati</taxon>
        <taxon>Bacillota</taxon>
        <taxon>Clostridia</taxon>
        <taxon>Eubacteriales</taxon>
        <taxon>Oscillospiraceae</taxon>
        <taxon>Ruminococcus</taxon>
    </lineage>
</organism>
<dbReference type="Pfam" id="PF02397">
    <property type="entry name" value="Bac_transf"/>
    <property type="match status" value="1"/>
</dbReference>
<dbReference type="EMBL" id="JAJEQX010000023">
    <property type="protein sequence ID" value="MCC2255203.1"/>
    <property type="molecule type" value="Genomic_DNA"/>
</dbReference>
<accession>A0ABS8FYZ4</accession>
<name>A0ABS8FYZ4_9FIRM</name>
<evidence type="ECO:0000256" key="1">
    <source>
        <dbReference type="ARBA" id="ARBA00006464"/>
    </source>
</evidence>
<evidence type="ECO:0000259" key="2">
    <source>
        <dbReference type="Pfam" id="PF02397"/>
    </source>
</evidence>
<comment type="caution">
    <text evidence="3">The sequence shown here is derived from an EMBL/GenBank/DDBJ whole genome shotgun (WGS) entry which is preliminary data.</text>
</comment>
<dbReference type="PANTHER" id="PTHR30576:SF0">
    <property type="entry name" value="UNDECAPRENYL-PHOSPHATE N-ACETYLGALACTOSAMINYL 1-PHOSPHATE TRANSFERASE-RELATED"/>
    <property type="match status" value="1"/>
</dbReference>
<evidence type="ECO:0000313" key="3">
    <source>
        <dbReference type="EMBL" id="MCC2255203.1"/>
    </source>
</evidence>
<feature type="domain" description="Bacterial sugar transferase" evidence="2">
    <location>
        <begin position="1"/>
        <end position="59"/>
    </location>
</feature>
<dbReference type="GO" id="GO:0016740">
    <property type="term" value="F:transferase activity"/>
    <property type="evidence" value="ECO:0007669"/>
    <property type="project" value="UniProtKB-KW"/>
</dbReference>
<dbReference type="Proteomes" id="UP001198151">
    <property type="component" value="Unassembled WGS sequence"/>
</dbReference>
<keyword evidence="3" id="KW-0808">Transferase</keyword>
<protein>
    <submittedName>
        <fullName evidence="3">Sugar transferase</fullName>
    </submittedName>
</protein>
<reference evidence="3 4" key="1">
    <citation type="submission" date="2021-10" db="EMBL/GenBank/DDBJ databases">
        <title>Anaerobic single-cell dispensing facilitates the cultivation of human gut bacteria.</title>
        <authorList>
            <person name="Afrizal A."/>
        </authorList>
    </citation>
    <scope>NUCLEOTIDE SEQUENCE [LARGE SCALE GENOMIC DNA]</scope>
    <source>
        <strain evidence="3 4">CLA-AA-H200</strain>
    </source>
</reference>
<dbReference type="PANTHER" id="PTHR30576">
    <property type="entry name" value="COLANIC BIOSYNTHESIS UDP-GLUCOSE LIPID CARRIER TRANSFERASE"/>
    <property type="match status" value="1"/>
</dbReference>
<evidence type="ECO:0000313" key="4">
    <source>
        <dbReference type="Proteomes" id="UP001198151"/>
    </source>
</evidence>
<gene>
    <name evidence="3" type="ORF">LKD70_12375</name>
</gene>
<keyword evidence="4" id="KW-1185">Reference proteome</keyword>
<comment type="similarity">
    <text evidence="1">Belongs to the bacterial sugar transferase family.</text>
</comment>
<proteinExistence type="inferred from homology"/>
<dbReference type="InterPro" id="IPR003362">
    <property type="entry name" value="Bact_transf"/>
</dbReference>
<sequence>MYKFRSMVKNADKIGGGTATLNDNRITKIDAFIRKVKFDEIANLICVTNGTMSFIGDSGIIETTRKNLDFTQVLVF</sequence>